<protein>
    <recommendedName>
        <fullName evidence="5">Secreted protein</fullName>
    </recommendedName>
</protein>
<dbReference type="HOGENOM" id="CLU_1198598_0_0_5"/>
<evidence type="ECO:0000313" key="3">
    <source>
        <dbReference type="EMBL" id="CDK99429.1"/>
    </source>
</evidence>
<feature type="compositionally biased region" description="Polar residues" evidence="1">
    <location>
        <begin position="135"/>
        <end position="147"/>
    </location>
</feature>
<keyword evidence="4" id="KW-1185">Reference proteome</keyword>
<dbReference type="PROSITE" id="PS51257">
    <property type="entry name" value="PROKAR_LIPOPROTEIN"/>
    <property type="match status" value="1"/>
</dbReference>
<proteinExistence type="predicted"/>
<evidence type="ECO:0008006" key="5">
    <source>
        <dbReference type="Google" id="ProtNLM"/>
    </source>
</evidence>
<dbReference type="KEGG" id="mgy:MGMSRv2__2214"/>
<organism evidence="3 4">
    <name type="scientific">Magnetospirillum gryphiswaldense (strain DSM 6361 / JCM 21280 / NBRC 15271 / MSR-1)</name>
    <dbReference type="NCBI Taxonomy" id="431944"/>
    <lineage>
        <taxon>Bacteria</taxon>
        <taxon>Pseudomonadati</taxon>
        <taxon>Pseudomonadota</taxon>
        <taxon>Alphaproteobacteria</taxon>
        <taxon>Rhodospirillales</taxon>
        <taxon>Rhodospirillaceae</taxon>
        <taxon>Magnetospirillum</taxon>
    </lineage>
</organism>
<evidence type="ECO:0000313" key="4">
    <source>
        <dbReference type="Proteomes" id="UP000018922"/>
    </source>
</evidence>
<gene>
    <name evidence="3" type="ordered locus">MGMSRv2__2214</name>
</gene>
<feature type="signal peptide" evidence="2">
    <location>
        <begin position="1"/>
        <end position="19"/>
    </location>
</feature>
<accession>V6F1V2</accession>
<feature type="chain" id="PRO_5004745351" description="Secreted protein" evidence="2">
    <location>
        <begin position="20"/>
        <end position="231"/>
    </location>
</feature>
<name>V6F1V2_MAGGM</name>
<sequence length="231" mass="24522">MRAAPFALFAIAAMLASCAEAPFVDHEIESLIDKRANTITTNGTVTICHADSAPWAEVEAEAAYACGEYGYFSQFQKTLRYQCRITAPHQSTFTCYHPEMTDAKGRLINPADEKAIAEWQKRTGKMKPKPRIALPQSQQQAVPTTLPSGPMAPAANPVDGTSTGTAAPTMAAPAATPPVAPYRPLTPADIAGKPDMAPAPILTAPPSQAPLYPSGGSYTLPPGSWGQHFEE</sequence>
<dbReference type="AlphaFoldDB" id="V6F1V2"/>
<keyword evidence="2" id="KW-0732">Signal</keyword>
<reference evidence="3 4" key="1">
    <citation type="journal article" date="2014" name="Genome Announc.">
        <title>Complete genome sequence of Magnetospirillum gryphiswaldense MSR-1.</title>
        <authorList>
            <person name="Wang X."/>
            <person name="Wang Q."/>
            <person name="Zhang W."/>
            <person name="Wang Y."/>
            <person name="Li L."/>
            <person name="Wen T."/>
            <person name="Zhang T."/>
            <person name="Zhang Y."/>
            <person name="Xu J."/>
            <person name="Hu J."/>
            <person name="Li S."/>
            <person name="Liu L."/>
            <person name="Liu J."/>
            <person name="Jiang W."/>
            <person name="Tian J."/>
            <person name="Li Y."/>
            <person name="Schuler D."/>
            <person name="Wang L."/>
            <person name="Li J."/>
        </authorList>
    </citation>
    <scope>NUCLEOTIDE SEQUENCE [LARGE SCALE GENOMIC DNA]</scope>
    <source>
        <strain evidence="4">DSM 6361 / JCM 21280 / NBRC 15271 / MSR-1</strain>
    </source>
</reference>
<dbReference type="EMBL" id="HG794546">
    <property type="protein sequence ID" value="CDK99429.1"/>
    <property type="molecule type" value="Genomic_DNA"/>
</dbReference>
<feature type="region of interest" description="Disordered" evidence="1">
    <location>
        <begin position="123"/>
        <end position="231"/>
    </location>
</feature>
<evidence type="ECO:0000256" key="1">
    <source>
        <dbReference type="SAM" id="MobiDB-lite"/>
    </source>
</evidence>
<feature type="compositionally biased region" description="Low complexity" evidence="1">
    <location>
        <begin position="161"/>
        <end position="174"/>
    </location>
</feature>
<dbReference type="Proteomes" id="UP000018922">
    <property type="component" value="Chromosome I"/>
</dbReference>
<evidence type="ECO:0000256" key="2">
    <source>
        <dbReference type="SAM" id="SignalP"/>
    </source>
</evidence>